<dbReference type="Proteomes" id="UP000010798">
    <property type="component" value="Chromosome"/>
</dbReference>
<dbReference type="Gene3D" id="3.20.20.150">
    <property type="entry name" value="Divalent-metal-dependent TIM barrel enzymes"/>
    <property type="match status" value="1"/>
</dbReference>
<evidence type="ECO:0008006" key="3">
    <source>
        <dbReference type="Google" id="ProtNLM"/>
    </source>
</evidence>
<dbReference type="InterPro" id="IPR036237">
    <property type="entry name" value="Xyl_isomerase-like_sf"/>
</dbReference>
<accession>L0DBR3</accession>
<protein>
    <recommendedName>
        <fullName evidence="3">Xylose isomerase-like enzyme</fullName>
    </recommendedName>
</protein>
<evidence type="ECO:0000313" key="2">
    <source>
        <dbReference type="Proteomes" id="UP000010798"/>
    </source>
</evidence>
<dbReference type="KEGG" id="saci:Sinac_2370"/>
<reference evidence="1 2" key="1">
    <citation type="submission" date="2012-02" db="EMBL/GenBank/DDBJ databases">
        <title>Complete sequence of chromosome of Singulisphaera acidiphila DSM 18658.</title>
        <authorList>
            <consortium name="US DOE Joint Genome Institute (JGI-PGF)"/>
            <person name="Lucas S."/>
            <person name="Copeland A."/>
            <person name="Lapidus A."/>
            <person name="Glavina del Rio T."/>
            <person name="Dalin E."/>
            <person name="Tice H."/>
            <person name="Bruce D."/>
            <person name="Goodwin L."/>
            <person name="Pitluck S."/>
            <person name="Peters L."/>
            <person name="Ovchinnikova G."/>
            <person name="Chertkov O."/>
            <person name="Kyrpides N."/>
            <person name="Mavromatis K."/>
            <person name="Ivanova N."/>
            <person name="Brettin T."/>
            <person name="Detter J.C."/>
            <person name="Han C."/>
            <person name="Larimer F."/>
            <person name="Land M."/>
            <person name="Hauser L."/>
            <person name="Markowitz V."/>
            <person name="Cheng J.-F."/>
            <person name="Hugenholtz P."/>
            <person name="Woyke T."/>
            <person name="Wu D."/>
            <person name="Tindall B."/>
            <person name="Pomrenke H."/>
            <person name="Brambilla E."/>
            <person name="Klenk H.-P."/>
            <person name="Eisen J.A."/>
        </authorList>
    </citation>
    <scope>NUCLEOTIDE SEQUENCE [LARGE SCALE GENOMIC DNA]</scope>
    <source>
        <strain evidence="2">ATCC BAA-1392 / DSM 18658 / VKM B-2454 / MOB10</strain>
    </source>
</reference>
<sequence>MRPFGFSTGALALSDFDQALKMLDGINVDAIELSALRIRELPGLLDFVGRADLDRFSHISVHAPTDYGADQDAVVAEKLAFFAEKGWPIVAHPDVIRDFAPWRHFGPLLFIENMDKRKPVGRTAEELERIFESLPNAKMCFDIAHARQVDTSMTEAYRIVKAFRGMIEQIHISVVNTSSKHDIISFNAAHSFRTVAFLIPRTVPAILETPAKQEQLKEQLEMAASSLDVTLAGQAG</sequence>
<dbReference type="AlphaFoldDB" id="L0DBR3"/>
<dbReference type="EMBL" id="CP003364">
    <property type="protein sequence ID" value="AGA26682.1"/>
    <property type="molecule type" value="Genomic_DNA"/>
</dbReference>
<dbReference type="HOGENOM" id="CLU_1174794_0_0_0"/>
<dbReference type="SUPFAM" id="SSF51658">
    <property type="entry name" value="Xylose isomerase-like"/>
    <property type="match status" value="1"/>
</dbReference>
<dbReference type="eggNOG" id="COG1082">
    <property type="taxonomic scope" value="Bacteria"/>
</dbReference>
<name>L0DBR3_SINAD</name>
<dbReference type="STRING" id="886293.Sinac_2370"/>
<evidence type="ECO:0000313" key="1">
    <source>
        <dbReference type="EMBL" id="AGA26682.1"/>
    </source>
</evidence>
<proteinExistence type="predicted"/>
<dbReference type="RefSeq" id="WP_015245835.1">
    <property type="nucleotide sequence ID" value="NC_019892.1"/>
</dbReference>
<dbReference type="OrthoDB" id="279596at2"/>
<organism evidence="1 2">
    <name type="scientific">Singulisphaera acidiphila (strain ATCC BAA-1392 / DSM 18658 / VKM B-2454 / MOB10)</name>
    <dbReference type="NCBI Taxonomy" id="886293"/>
    <lineage>
        <taxon>Bacteria</taxon>
        <taxon>Pseudomonadati</taxon>
        <taxon>Planctomycetota</taxon>
        <taxon>Planctomycetia</taxon>
        <taxon>Isosphaerales</taxon>
        <taxon>Isosphaeraceae</taxon>
        <taxon>Singulisphaera</taxon>
    </lineage>
</organism>
<keyword evidence="2" id="KW-1185">Reference proteome</keyword>
<gene>
    <name evidence="1" type="ordered locus">Sinac_2370</name>
</gene>